<dbReference type="EMBL" id="JAWXYG010000001">
    <property type="protein sequence ID" value="KAK4285142.1"/>
    <property type="molecule type" value="Genomic_DNA"/>
</dbReference>
<protein>
    <recommendedName>
        <fullName evidence="3">Disease resistance protein</fullName>
    </recommendedName>
</protein>
<dbReference type="Proteomes" id="UP001293593">
    <property type="component" value="Unassembled WGS sequence"/>
</dbReference>
<name>A0AAE1N9N6_9FABA</name>
<dbReference type="GO" id="GO:0006952">
    <property type="term" value="P:defense response"/>
    <property type="evidence" value="ECO:0007669"/>
    <property type="project" value="InterPro"/>
</dbReference>
<evidence type="ECO:0008006" key="3">
    <source>
        <dbReference type="Google" id="ProtNLM"/>
    </source>
</evidence>
<accession>A0AAE1N9N6</accession>
<proteinExistence type="predicted"/>
<dbReference type="Gene3D" id="3.80.10.10">
    <property type="entry name" value="Ribonuclease Inhibitor"/>
    <property type="match status" value="1"/>
</dbReference>
<evidence type="ECO:0000313" key="2">
    <source>
        <dbReference type="Proteomes" id="UP001293593"/>
    </source>
</evidence>
<sequence length="143" mass="16794">MQNGTVAPNVEAIVLDLKDSQRRSPLKVEALSRMRKLRLLIFRNVEFFGVLKDLSWELQHISWHRYPFTSLPSSYRPYNLRELILPDSCITSIWDEKKIPNSSIMDMLKRFSLLKNMNLSGSKDLIKLPNFEGLPYLERLEIE</sequence>
<dbReference type="InterPro" id="IPR044974">
    <property type="entry name" value="Disease_R_plants"/>
</dbReference>
<gene>
    <name evidence="1" type="ORF">QN277_001880</name>
</gene>
<dbReference type="InterPro" id="IPR032675">
    <property type="entry name" value="LRR_dom_sf"/>
</dbReference>
<dbReference type="AlphaFoldDB" id="A0AAE1N9N6"/>
<reference evidence="1" key="1">
    <citation type="submission" date="2023-10" db="EMBL/GenBank/DDBJ databases">
        <title>Chromosome-level genome of the transformable northern wattle, Acacia crassicarpa.</title>
        <authorList>
            <person name="Massaro I."/>
            <person name="Sinha N.R."/>
            <person name="Poethig S."/>
            <person name="Leichty A.R."/>
        </authorList>
    </citation>
    <scope>NUCLEOTIDE SEQUENCE</scope>
    <source>
        <strain evidence="1">Acra3RX</strain>
        <tissue evidence="1">Leaf</tissue>
    </source>
</reference>
<dbReference type="SUPFAM" id="SSF52058">
    <property type="entry name" value="L domain-like"/>
    <property type="match status" value="1"/>
</dbReference>
<organism evidence="1 2">
    <name type="scientific">Acacia crassicarpa</name>
    <name type="common">northern wattle</name>
    <dbReference type="NCBI Taxonomy" id="499986"/>
    <lineage>
        <taxon>Eukaryota</taxon>
        <taxon>Viridiplantae</taxon>
        <taxon>Streptophyta</taxon>
        <taxon>Embryophyta</taxon>
        <taxon>Tracheophyta</taxon>
        <taxon>Spermatophyta</taxon>
        <taxon>Magnoliopsida</taxon>
        <taxon>eudicotyledons</taxon>
        <taxon>Gunneridae</taxon>
        <taxon>Pentapetalae</taxon>
        <taxon>rosids</taxon>
        <taxon>fabids</taxon>
        <taxon>Fabales</taxon>
        <taxon>Fabaceae</taxon>
        <taxon>Caesalpinioideae</taxon>
        <taxon>mimosoid clade</taxon>
        <taxon>Acacieae</taxon>
        <taxon>Acacia</taxon>
    </lineage>
</organism>
<evidence type="ECO:0000313" key="1">
    <source>
        <dbReference type="EMBL" id="KAK4285142.1"/>
    </source>
</evidence>
<comment type="caution">
    <text evidence="1">The sequence shown here is derived from an EMBL/GenBank/DDBJ whole genome shotgun (WGS) entry which is preliminary data.</text>
</comment>
<dbReference type="PANTHER" id="PTHR11017">
    <property type="entry name" value="LEUCINE-RICH REPEAT-CONTAINING PROTEIN"/>
    <property type="match status" value="1"/>
</dbReference>
<keyword evidence="2" id="KW-1185">Reference proteome</keyword>
<dbReference type="PANTHER" id="PTHR11017:SF570">
    <property type="entry name" value="DISEASE RESISTANCE PROTEIN (TIR-NBS CLASS)-RELATED"/>
    <property type="match status" value="1"/>
</dbReference>